<accession>A0ABV6Z4W8</accession>
<feature type="non-terminal residue" evidence="1">
    <location>
        <position position="1"/>
    </location>
</feature>
<reference evidence="1 2" key="1">
    <citation type="submission" date="2024-09" db="EMBL/GenBank/DDBJ databases">
        <title>Laminarin stimulates single cell rates of sulfate reduction while oxygen inhibits transcriptomic activity in coastal marine sediment.</title>
        <authorList>
            <person name="Lindsay M."/>
            <person name="Orcutt B."/>
            <person name="Emerson D."/>
            <person name="Stepanauskas R."/>
            <person name="D'Angelo T."/>
        </authorList>
    </citation>
    <scope>NUCLEOTIDE SEQUENCE [LARGE SCALE GENOMIC DNA]</scope>
    <source>
        <strain evidence="1">SAG AM-311-K15</strain>
    </source>
</reference>
<gene>
    <name evidence="1" type="ORF">ACFL27_25140</name>
</gene>
<name>A0ABV6Z4W8_UNCC1</name>
<dbReference type="Proteomes" id="UP001594351">
    <property type="component" value="Unassembled WGS sequence"/>
</dbReference>
<comment type="caution">
    <text evidence="1">The sequence shown here is derived from an EMBL/GenBank/DDBJ whole genome shotgun (WGS) entry which is preliminary data.</text>
</comment>
<keyword evidence="2" id="KW-1185">Reference proteome</keyword>
<evidence type="ECO:0000313" key="2">
    <source>
        <dbReference type="Proteomes" id="UP001594351"/>
    </source>
</evidence>
<dbReference type="EMBL" id="JBHPBY010000512">
    <property type="protein sequence ID" value="MFC1853490.1"/>
    <property type="molecule type" value="Genomic_DNA"/>
</dbReference>
<evidence type="ECO:0000313" key="1">
    <source>
        <dbReference type="EMBL" id="MFC1853490.1"/>
    </source>
</evidence>
<organism evidence="1 2">
    <name type="scientific">candidate division CSSED10-310 bacterium</name>
    <dbReference type="NCBI Taxonomy" id="2855610"/>
    <lineage>
        <taxon>Bacteria</taxon>
        <taxon>Bacteria division CSSED10-310</taxon>
    </lineage>
</organism>
<protein>
    <submittedName>
        <fullName evidence="1">Uncharacterized protein</fullName>
    </submittedName>
</protein>
<proteinExistence type="predicted"/>
<sequence>PDVCVDSDGNFVVVWQSTGSNYGDVSNDSVQGQRFTSDGSFLGSQFQVNTYTTNKQYVPVVCVDSEGNFVVVWESIGSNYGDVLGASIQG</sequence>